<dbReference type="EMBL" id="AWSO01000054">
    <property type="protein sequence ID" value="ESK96141.1"/>
    <property type="molecule type" value="Genomic_DNA"/>
</dbReference>
<comment type="caution">
    <text evidence="1">The sequence shown here is derived from an EMBL/GenBank/DDBJ whole genome shotgun (WGS) entry which is preliminary data.</text>
</comment>
<dbReference type="HOGENOM" id="CLU_652264_0_0_1"/>
<dbReference type="Proteomes" id="UP000017559">
    <property type="component" value="Unassembled WGS sequence"/>
</dbReference>
<proteinExistence type="predicted"/>
<dbReference type="Gene3D" id="3.80.10.10">
    <property type="entry name" value="Ribonuclease Inhibitor"/>
    <property type="match status" value="1"/>
</dbReference>
<organism evidence="1 2">
    <name type="scientific">Moniliophthora roreri (strain MCA 2997)</name>
    <name type="common">Cocoa frosty pod rot fungus</name>
    <name type="synonym">Crinipellis roreri</name>
    <dbReference type="NCBI Taxonomy" id="1381753"/>
    <lineage>
        <taxon>Eukaryota</taxon>
        <taxon>Fungi</taxon>
        <taxon>Dikarya</taxon>
        <taxon>Basidiomycota</taxon>
        <taxon>Agaricomycotina</taxon>
        <taxon>Agaricomycetes</taxon>
        <taxon>Agaricomycetidae</taxon>
        <taxon>Agaricales</taxon>
        <taxon>Marasmiineae</taxon>
        <taxon>Marasmiaceae</taxon>
        <taxon>Moniliophthora</taxon>
    </lineage>
</organism>
<evidence type="ECO:0000313" key="1">
    <source>
        <dbReference type="EMBL" id="ESK96141.1"/>
    </source>
</evidence>
<evidence type="ECO:0000313" key="2">
    <source>
        <dbReference type="Proteomes" id="UP000017559"/>
    </source>
</evidence>
<dbReference type="SUPFAM" id="SSF52047">
    <property type="entry name" value="RNI-like"/>
    <property type="match status" value="1"/>
</dbReference>
<reference evidence="1 2" key="1">
    <citation type="journal article" date="2014" name="BMC Genomics">
        <title>Genome and secretome analysis of the hemibiotrophic fungal pathogen, Moniliophthora roreri, which causes frosty pod rot disease of cacao: mechanisms of the biotrophic and necrotrophic phases.</title>
        <authorList>
            <person name="Meinhardt L.W."/>
            <person name="Costa G.G.L."/>
            <person name="Thomazella D.P.T."/>
            <person name="Teixeira P.J.P.L."/>
            <person name="Carazzolle M.F."/>
            <person name="Schuster S.C."/>
            <person name="Carlson J.E."/>
            <person name="Guiltinan M.J."/>
            <person name="Mieczkowski P."/>
            <person name="Farmer A."/>
            <person name="Ramaraj T."/>
            <person name="Crozier J."/>
            <person name="Davis R.E."/>
            <person name="Shao J."/>
            <person name="Melnick R.L."/>
            <person name="Pereira G.A.G."/>
            <person name="Bailey B.A."/>
        </authorList>
    </citation>
    <scope>NUCLEOTIDE SEQUENCE [LARGE SCALE GENOMIC DNA]</scope>
    <source>
        <strain evidence="1 2">MCA 2997</strain>
    </source>
</reference>
<protein>
    <submittedName>
        <fullName evidence="1">Uncharacterized protein</fullName>
    </submittedName>
</protein>
<dbReference type="InterPro" id="IPR032675">
    <property type="entry name" value="LRR_dom_sf"/>
</dbReference>
<dbReference type="KEGG" id="mrr:Moror_7282"/>
<dbReference type="AlphaFoldDB" id="V2XTI5"/>
<name>V2XTI5_MONRO</name>
<accession>V2XTI5</accession>
<dbReference type="OrthoDB" id="2919154at2759"/>
<keyword evidence="2" id="KW-1185">Reference proteome</keyword>
<gene>
    <name evidence="1" type="ORF">Moror_7282</name>
</gene>
<sequence>MTGPGRGARLPPELFDQIVDELEDSLSDLKSCSLVCRDWLPRSRHHLFHSLSIPIEGADLASFTTTPYPLIDQSILNVFNSSSILGNYVRKLTLDFRYSSQLVSTSESWIIELSRGMTQLRQLTLFMFPIYDLSTNMRRLLPDLLDRNTLLEKITIDSCIFEDAQSFWSFLQHAAQLDNLERLTLIGVILRKMPNQQEVDHVMGQYVLPKKRARLRTLELGQMSVFALLQYLFTNTDALFDLRDLQRIKIRDIGALFFYADFWPVVGPTITYLDFEIGKYVKDDYVRPQLLMFTSLTHLTLSITASRNRIFNVLTVLAHVPLVRTLEQLTIIWPQLNDTWDVFSDVVGCDALDVALAGLQASVKGLQNITLELRCHSTRQESLKDGYETAILARTAQTGILKVKIMEIQGYTMYGEPLFAK</sequence>